<dbReference type="GO" id="GO:0030261">
    <property type="term" value="P:chromosome condensation"/>
    <property type="evidence" value="ECO:0007669"/>
    <property type="project" value="UniProtKB-KW"/>
</dbReference>
<feature type="region of interest" description="Disordered" evidence="13">
    <location>
        <begin position="1174"/>
        <end position="1204"/>
    </location>
</feature>
<comment type="similarity">
    <text evidence="2">Belongs to the SMC family. SMC2 subfamily.</text>
</comment>
<evidence type="ECO:0000256" key="2">
    <source>
        <dbReference type="ARBA" id="ARBA00005231"/>
    </source>
</evidence>
<dbReference type="PIRSF" id="PIRSF005719">
    <property type="entry name" value="SMC"/>
    <property type="match status" value="1"/>
</dbReference>
<dbReference type="AlphaFoldDB" id="A0A835T7I0"/>
<evidence type="ECO:0000313" key="15">
    <source>
        <dbReference type="EMBL" id="KAG2435214.1"/>
    </source>
</evidence>
<keyword evidence="5" id="KW-0498">Mitosis</keyword>
<dbReference type="SUPFAM" id="SSF52540">
    <property type="entry name" value="P-loop containing nucleoside triphosphate hydrolases"/>
    <property type="match status" value="1"/>
</dbReference>
<dbReference type="SUPFAM" id="SSF75553">
    <property type="entry name" value="Smc hinge domain"/>
    <property type="match status" value="1"/>
</dbReference>
<feature type="coiled-coil region" evidence="12">
    <location>
        <begin position="253"/>
        <end position="384"/>
    </location>
</feature>
<protein>
    <recommendedName>
        <fullName evidence="11">Structural maintenance of chromosomes protein</fullName>
    </recommendedName>
</protein>
<evidence type="ECO:0000256" key="7">
    <source>
        <dbReference type="ARBA" id="ARBA00023054"/>
    </source>
</evidence>
<evidence type="ECO:0000256" key="11">
    <source>
        <dbReference type="PIRNR" id="PIRNR005719"/>
    </source>
</evidence>
<feature type="coiled-coil region" evidence="12">
    <location>
        <begin position="171"/>
        <end position="198"/>
    </location>
</feature>
<evidence type="ECO:0000256" key="5">
    <source>
        <dbReference type="ARBA" id="ARBA00022776"/>
    </source>
</evidence>
<keyword evidence="16" id="KW-1185">Reference proteome</keyword>
<dbReference type="GO" id="GO:0005634">
    <property type="term" value="C:nucleus"/>
    <property type="evidence" value="ECO:0007669"/>
    <property type="project" value="UniProtKB-SubCell"/>
</dbReference>
<evidence type="ECO:0000256" key="10">
    <source>
        <dbReference type="ARBA" id="ARBA00023306"/>
    </source>
</evidence>
<dbReference type="InterPro" id="IPR027120">
    <property type="entry name" value="Smc2_ABC"/>
</dbReference>
<dbReference type="Pfam" id="PF06470">
    <property type="entry name" value="SMC_hinge"/>
    <property type="match status" value="1"/>
</dbReference>
<dbReference type="InterPro" id="IPR024704">
    <property type="entry name" value="SMC"/>
</dbReference>
<dbReference type="Gene3D" id="3.40.50.300">
    <property type="entry name" value="P-loop containing nucleotide triphosphate hydrolases"/>
    <property type="match status" value="2"/>
</dbReference>
<feature type="compositionally biased region" description="Gly residues" evidence="13">
    <location>
        <begin position="1181"/>
        <end position="1196"/>
    </location>
</feature>
<comment type="subcellular location">
    <subcellularLocation>
        <location evidence="1 11">Nucleus</location>
    </subcellularLocation>
</comment>
<feature type="coiled-coil region" evidence="12">
    <location>
        <begin position="676"/>
        <end position="703"/>
    </location>
</feature>
<keyword evidence="4" id="KW-0547">Nucleotide-binding</keyword>
<organism evidence="15 16">
    <name type="scientific">Chlamydomonas incerta</name>
    <dbReference type="NCBI Taxonomy" id="51695"/>
    <lineage>
        <taxon>Eukaryota</taxon>
        <taxon>Viridiplantae</taxon>
        <taxon>Chlorophyta</taxon>
        <taxon>core chlorophytes</taxon>
        <taxon>Chlorophyceae</taxon>
        <taxon>CS clade</taxon>
        <taxon>Chlamydomonadales</taxon>
        <taxon>Chlamydomonadaceae</taxon>
        <taxon>Chlamydomonas</taxon>
    </lineage>
</organism>
<evidence type="ECO:0000256" key="3">
    <source>
        <dbReference type="ARBA" id="ARBA00022618"/>
    </source>
</evidence>
<name>A0A835T7I0_CHLIN</name>
<dbReference type="InterPro" id="IPR003395">
    <property type="entry name" value="RecF/RecN/SMC_N"/>
</dbReference>
<evidence type="ECO:0000259" key="14">
    <source>
        <dbReference type="SMART" id="SM00968"/>
    </source>
</evidence>
<dbReference type="PANTHER" id="PTHR43977">
    <property type="entry name" value="STRUCTURAL MAINTENANCE OF CHROMOSOMES PROTEIN 3"/>
    <property type="match status" value="1"/>
</dbReference>
<keyword evidence="9 11" id="KW-0539">Nucleus</keyword>
<keyword evidence="8" id="KW-0226">DNA condensation</keyword>
<feature type="coiled-coil region" evidence="12">
    <location>
        <begin position="412"/>
        <end position="453"/>
    </location>
</feature>
<feature type="coiled-coil region" evidence="12">
    <location>
        <begin position="977"/>
        <end position="1004"/>
    </location>
</feature>
<reference evidence="15" key="1">
    <citation type="journal article" date="2020" name="bioRxiv">
        <title>Comparative genomics of Chlamydomonas.</title>
        <authorList>
            <person name="Craig R.J."/>
            <person name="Hasan A.R."/>
            <person name="Ness R.W."/>
            <person name="Keightley P.D."/>
        </authorList>
    </citation>
    <scope>NUCLEOTIDE SEQUENCE</scope>
    <source>
        <strain evidence="15">SAG 7.73</strain>
    </source>
</reference>
<proteinExistence type="inferred from homology"/>
<feature type="coiled-coil region" evidence="12">
    <location>
        <begin position="733"/>
        <end position="904"/>
    </location>
</feature>
<accession>A0A835T7I0</accession>
<keyword evidence="10" id="KW-0131">Cell cycle</keyword>
<dbReference type="InterPro" id="IPR010935">
    <property type="entry name" value="SMC_hinge"/>
</dbReference>
<dbReference type="GO" id="GO:0005694">
    <property type="term" value="C:chromosome"/>
    <property type="evidence" value="ECO:0007669"/>
    <property type="project" value="InterPro"/>
</dbReference>
<dbReference type="GO" id="GO:0005524">
    <property type="term" value="F:ATP binding"/>
    <property type="evidence" value="ECO:0007669"/>
    <property type="project" value="UniProtKB-KW"/>
</dbReference>
<dbReference type="Proteomes" id="UP000650467">
    <property type="component" value="Unassembled WGS sequence"/>
</dbReference>
<evidence type="ECO:0000256" key="12">
    <source>
        <dbReference type="SAM" id="Coils"/>
    </source>
</evidence>
<dbReference type="Gene3D" id="1.20.1060.20">
    <property type="match status" value="1"/>
</dbReference>
<dbReference type="SMART" id="SM00968">
    <property type="entry name" value="SMC_hinge"/>
    <property type="match status" value="1"/>
</dbReference>
<dbReference type="Pfam" id="PF02463">
    <property type="entry name" value="SMC_N"/>
    <property type="match status" value="1"/>
</dbReference>
<evidence type="ECO:0000256" key="8">
    <source>
        <dbReference type="ARBA" id="ARBA00023067"/>
    </source>
</evidence>
<dbReference type="GO" id="GO:0051301">
    <property type="term" value="P:cell division"/>
    <property type="evidence" value="ECO:0007669"/>
    <property type="project" value="UniProtKB-KW"/>
</dbReference>
<dbReference type="InterPro" id="IPR036277">
    <property type="entry name" value="SMC_hinge_sf"/>
</dbReference>
<dbReference type="Gene3D" id="1.10.287.1490">
    <property type="match status" value="1"/>
</dbReference>
<keyword evidence="7 12" id="KW-0175">Coiled coil</keyword>
<dbReference type="CDD" id="cd03273">
    <property type="entry name" value="ABC_SMC2_euk"/>
    <property type="match status" value="1"/>
</dbReference>
<comment type="caution">
    <text evidence="15">The sequence shown here is derived from an EMBL/GenBank/DDBJ whole genome shotgun (WGS) entry which is preliminary data.</text>
</comment>
<evidence type="ECO:0000256" key="9">
    <source>
        <dbReference type="ARBA" id="ARBA00023242"/>
    </source>
</evidence>
<dbReference type="OrthoDB" id="10255539at2759"/>
<keyword evidence="3" id="KW-0132">Cell division</keyword>
<dbReference type="InterPro" id="IPR027417">
    <property type="entry name" value="P-loop_NTPase"/>
</dbReference>
<dbReference type="Gene3D" id="3.30.70.1620">
    <property type="match status" value="1"/>
</dbReference>
<feature type="domain" description="SMC hinge" evidence="14">
    <location>
        <begin position="516"/>
        <end position="635"/>
    </location>
</feature>
<dbReference type="EMBL" id="JAEHOC010000015">
    <property type="protein sequence ID" value="KAG2435214.1"/>
    <property type="molecule type" value="Genomic_DNA"/>
</dbReference>
<evidence type="ECO:0000256" key="6">
    <source>
        <dbReference type="ARBA" id="ARBA00022840"/>
    </source>
</evidence>
<gene>
    <name evidence="15" type="ORF">HXX76_007297</name>
</gene>
<evidence type="ECO:0000256" key="13">
    <source>
        <dbReference type="SAM" id="MobiDB-lite"/>
    </source>
</evidence>
<sequence length="1204" mass="130555">MYIQQLDIDGFKSYANHVILNNFDRSFNAITGLNGSGKSNILDSICFVLGIKKLDQVRAQNLQELVYKQGQAGIQRASVSITFRNDDPRTGPAGYEDKETIVVTRQIAVGGRNKYTINGQAATETRVGDLFQSVQLNVNNPTFLIMQGRITKVLNMKPPEILALLEEASGTKMYEKKKQNALKTLEKKEARLHEIDKLLKEDIQPELERLRKQCGEYNEYNNLLSQRERLLRFCLAYDHVQCTRTLESGDAELKVMEESLAAKAAEREERQREASELAAQARDLATEKEIKVGGEMRELQKTVDELQLKLSGSTTALKHKQDALKSEQAALKGLQGQAAELAAQDLEGAVAAAGKKRDDARAALEAADKAVEAATRELAGAEAGDGRDESNRSLQERLADAQMQQTAADAALAEAELAVKHLSKQLAEQRKAAAAKEKEGAALNKELEKNRAKVAECTSRLQSLSFDEAGLQQMEARRDECRGAVQRCRDAVRGLEGEASAARFDYTPPSRNFDTRKVHGPVATLVNVTDPSAALALEVAAGGKLHQVVVDDDATAKELLQRGQLRRRTTIIPLNKVNYPTMNPAVLEAANRLSGGKARPAVDFLQYDPRVAPAVHYAFGNVFICQDGGTAKRLAFSREVNMRCVSLEGDDFNPAGTLTGGSRGNRACLLAKLSELSAARGALAQHEAALAEVEAQLRTMDAAAREHAMYSKELGLAKHSLGLMEQRQAGSEAAQLAAAADTTEAQLAAAKEAGAAAAARKKEMVEQAKALEREIRDFDKDRGARLKAAQDKLKKAKAAAEAGRKALRAAESALAAAEAERDAAGGEGAALAKQIEAAQQAVAAAEAEVSKLSGEVDANKAEVKAAQAKLKGIKDRLSECDGEIRALESAREAMARKVAEYDSEIKKIDGKIKVKRDNMSVAKGWLERTEKENAWIATEKRHFGSGDYSFEGVDIGGMRREFEASKERSEQLKGKVKASVISKLEAAEAENRSLMEKRKVVEADKAKLHEVITELDDQSRKALEQVWAQVDRSFGQIFSTLLPGTSAKLEPPAGGTYLDGLEVRVAFGSVWKESLTELSGGQRSLLALSLVLALCRYKPAPIYILDEVDAALDLNHTQNIGRMIRENFPESQFIVVSLKEGMFSNANVLFRTKFVEGVSTVMRTVTDTGRSNAVAGRENAGAGGKAAGAKGAGRGGAALREANR</sequence>
<evidence type="ECO:0000256" key="4">
    <source>
        <dbReference type="ARBA" id="ARBA00022741"/>
    </source>
</evidence>
<dbReference type="GO" id="GO:0016887">
    <property type="term" value="F:ATP hydrolysis activity"/>
    <property type="evidence" value="ECO:0007669"/>
    <property type="project" value="InterPro"/>
</dbReference>
<keyword evidence="6" id="KW-0067">ATP-binding</keyword>
<evidence type="ECO:0000256" key="1">
    <source>
        <dbReference type="ARBA" id="ARBA00004123"/>
    </source>
</evidence>
<dbReference type="FunFam" id="3.40.50.300:FF:000385">
    <property type="entry name" value="Structural maintenance of chromosomes 2"/>
    <property type="match status" value="1"/>
</dbReference>
<evidence type="ECO:0000313" key="16">
    <source>
        <dbReference type="Proteomes" id="UP000650467"/>
    </source>
</evidence>